<protein>
    <submittedName>
        <fullName evidence="1">10718_t:CDS:1</fullName>
    </submittedName>
</protein>
<gene>
    <name evidence="1" type="ORF">FWILDA_LOCUS7332</name>
</gene>
<dbReference type="Proteomes" id="UP001153678">
    <property type="component" value="Unassembled WGS sequence"/>
</dbReference>
<evidence type="ECO:0000313" key="1">
    <source>
        <dbReference type="EMBL" id="CAI2175921.1"/>
    </source>
</evidence>
<dbReference type="EMBL" id="CAMKVN010001428">
    <property type="protein sequence ID" value="CAI2175921.1"/>
    <property type="molecule type" value="Genomic_DNA"/>
</dbReference>
<organism evidence="1 2">
    <name type="scientific">Funneliformis geosporum</name>
    <dbReference type="NCBI Taxonomy" id="1117311"/>
    <lineage>
        <taxon>Eukaryota</taxon>
        <taxon>Fungi</taxon>
        <taxon>Fungi incertae sedis</taxon>
        <taxon>Mucoromycota</taxon>
        <taxon>Glomeromycotina</taxon>
        <taxon>Glomeromycetes</taxon>
        <taxon>Glomerales</taxon>
        <taxon>Glomeraceae</taxon>
        <taxon>Funneliformis</taxon>
    </lineage>
</organism>
<keyword evidence="2" id="KW-1185">Reference proteome</keyword>
<dbReference type="AlphaFoldDB" id="A0A9W4SPB3"/>
<reference evidence="1" key="1">
    <citation type="submission" date="2022-08" db="EMBL/GenBank/DDBJ databases">
        <authorList>
            <person name="Kallberg Y."/>
            <person name="Tangrot J."/>
            <person name="Rosling A."/>
        </authorList>
    </citation>
    <scope>NUCLEOTIDE SEQUENCE</scope>
    <source>
        <strain evidence="1">Wild A</strain>
    </source>
</reference>
<accession>A0A9W4SPB3</accession>
<name>A0A9W4SPB3_9GLOM</name>
<sequence length="53" mass="6103">HSPQMINITLFCHIKENNPSQRKPLGLSLEEYIQPKGGHKQFFDNFPIKAGRP</sequence>
<proteinExistence type="predicted"/>
<feature type="non-terminal residue" evidence="1">
    <location>
        <position position="1"/>
    </location>
</feature>
<comment type="caution">
    <text evidence="1">The sequence shown here is derived from an EMBL/GenBank/DDBJ whole genome shotgun (WGS) entry which is preliminary data.</text>
</comment>
<evidence type="ECO:0000313" key="2">
    <source>
        <dbReference type="Proteomes" id="UP001153678"/>
    </source>
</evidence>